<evidence type="ECO:0000256" key="5">
    <source>
        <dbReference type="SAM" id="SignalP"/>
    </source>
</evidence>
<dbReference type="Proteomes" id="UP001254488">
    <property type="component" value="Unassembled WGS sequence"/>
</dbReference>
<dbReference type="RefSeq" id="WP_311332335.1">
    <property type="nucleotide sequence ID" value="NZ_JAVRHZ010000002.1"/>
</dbReference>
<gene>
    <name evidence="7" type="ORF">RM538_05155</name>
</gene>
<keyword evidence="5" id="KW-0732">Signal</keyword>
<evidence type="ECO:0000256" key="4">
    <source>
        <dbReference type="ARBA" id="ARBA00023284"/>
    </source>
</evidence>
<sequence length="430" mass="48935">MKNTFLLLAFILPATLLAQHTIKGTFSPAEDYKFALLYEVKPTGAFFEADTRFINGSFTITMKDNAKPGIYKLVYAFPQEENSLELIYNGKEDIAFTFSKEQGVSFSSSEENKAWQNHLRGFNQLQNEIAAAYQDPKLDKKLLSEKFEALQKLHNENEANSEGMLANSFIKSYRFYVPSAFEDVSSYQKNLLDNYLVNVNYKDKNLQGTKFLQDLTYGYITIMQDYKMSLDNVAQKISPAGIEFKKSFLYELWITLTQDPAIQKANYLATKHLIPTAKEAKDTAMVNRVFTFTSLTLGSKAPNFSWEEDGKTKWLHKVAPAENYVLVFWSSGCSHCVAEVPQVHAAVEKLDPAFVKVVAIGLEDEPYDWKNMTQDFPRFINVLGLGKWENDIGKTYNVEGTPTYIVLDKDKKIKAKPESLEELMGLLNIE</sequence>
<dbReference type="Gene3D" id="3.40.30.10">
    <property type="entry name" value="Glutaredoxin"/>
    <property type="match status" value="1"/>
</dbReference>
<dbReference type="CDD" id="cd02966">
    <property type="entry name" value="TlpA_like_family"/>
    <property type="match status" value="1"/>
</dbReference>
<feature type="signal peptide" evidence="5">
    <location>
        <begin position="1"/>
        <end position="18"/>
    </location>
</feature>
<dbReference type="InterPro" id="IPR036249">
    <property type="entry name" value="Thioredoxin-like_sf"/>
</dbReference>
<keyword evidence="2" id="KW-0201">Cytochrome c-type biogenesis</keyword>
<name>A0ABU2YB10_9FLAO</name>
<dbReference type="PROSITE" id="PS51352">
    <property type="entry name" value="THIOREDOXIN_2"/>
    <property type="match status" value="1"/>
</dbReference>
<evidence type="ECO:0000259" key="6">
    <source>
        <dbReference type="PROSITE" id="PS51352"/>
    </source>
</evidence>
<comment type="subcellular location">
    <subcellularLocation>
        <location evidence="1">Cell envelope</location>
    </subcellularLocation>
</comment>
<feature type="chain" id="PRO_5047258475" evidence="5">
    <location>
        <begin position="19"/>
        <end position="430"/>
    </location>
</feature>
<evidence type="ECO:0000313" key="7">
    <source>
        <dbReference type="EMBL" id="MDT0555381.1"/>
    </source>
</evidence>
<comment type="caution">
    <text evidence="7">The sequence shown here is derived from an EMBL/GenBank/DDBJ whole genome shotgun (WGS) entry which is preliminary data.</text>
</comment>
<dbReference type="Pfam" id="PF13905">
    <property type="entry name" value="Thioredoxin_8"/>
    <property type="match status" value="1"/>
</dbReference>
<dbReference type="InterPro" id="IPR013766">
    <property type="entry name" value="Thioredoxin_domain"/>
</dbReference>
<evidence type="ECO:0000256" key="3">
    <source>
        <dbReference type="ARBA" id="ARBA00023157"/>
    </source>
</evidence>
<dbReference type="PANTHER" id="PTHR42852">
    <property type="entry name" value="THIOL:DISULFIDE INTERCHANGE PROTEIN DSBE"/>
    <property type="match status" value="1"/>
</dbReference>
<organism evidence="7 8">
    <name type="scientific">Patiriisocius hiemis</name>
    <dbReference type="NCBI Taxonomy" id="3075604"/>
    <lineage>
        <taxon>Bacteria</taxon>
        <taxon>Pseudomonadati</taxon>
        <taxon>Bacteroidota</taxon>
        <taxon>Flavobacteriia</taxon>
        <taxon>Flavobacteriales</taxon>
        <taxon>Flavobacteriaceae</taxon>
        <taxon>Patiriisocius</taxon>
    </lineage>
</organism>
<proteinExistence type="predicted"/>
<keyword evidence="3" id="KW-1015">Disulfide bond</keyword>
<dbReference type="EMBL" id="JAVRHZ010000002">
    <property type="protein sequence ID" value="MDT0555381.1"/>
    <property type="molecule type" value="Genomic_DNA"/>
</dbReference>
<accession>A0ABU2YB10</accession>
<dbReference type="PANTHER" id="PTHR42852:SF6">
    <property type="entry name" value="THIOL:DISULFIDE INTERCHANGE PROTEIN DSBE"/>
    <property type="match status" value="1"/>
</dbReference>
<dbReference type="InterPro" id="IPR050553">
    <property type="entry name" value="Thioredoxin_ResA/DsbE_sf"/>
</dbReference>
<evidence type="ECO:0000313" key="8">
    <source>
        <dbReference type="Proteomes" id="UP001254488"/>
    </source>
</evidence>
<feature type="domain" description="Thioredoxin" evidence="6">
    <location>
        <begin position="295"/>
        <end position="430"/>
    </location>
</feature>
<reference evidence="7 8" key="1">
    <citation type="submission" date="2023-09" db="EMBL/GenBank/DDBJ databases">
        <authorList>
            <person name="Rey-Velasco X."/>
        </authorList>
    </citation>
    <scope>NUCLEOTIDE SEQUENCE [LARGE SCALE GENOMIC DNA]</scope>
    <source>
        <strain evidence="7 8">W242</strain>
    </source>
</reference>
<evidence type="ECO:0000256" key="1">
    <source>
        <dbReference type="ARBA" id="ARBA00004196"/>
    </source>
</evidence>
<dbReference type="InterPro" id="IPR012336">
    <property type="entry name" value="Thioredoxin-like_fold"/>
</dbReference>
<keyword evidence="8" id="KW-1185">Reference proteome</keyword>
<dbReference type="SUPFAM" id="SSF52833">
    <property type="entry name" value="Thioredoxin-like"/>
    <property type="match status" value="1"/>
</dbReference>
<protein>
    <submittedName>
        <fullName evidence="7">Thioredoxin family protein</fullName>
    </submittedName>
</protein>
<keyword evidence="4" id="KW-0676">Redox-active center</keyword>
<evidence type="ECO:0000256" key="2">
    <source>
        <dbReference type="ARBA" id="ARBA00022748"/>
    </source>
</evidence>